<name>A0AA36MS31_9DINO</name>
<evidence type="ECO:0000313" key="3">
    <source>
        <dbReference type="Proteomes" id="UP001178507"/>
    </source>
</evidence>
<evidence type="ECO:0000313" key="2">
    <source>
        <dbReference type="EMBL" id="CAJ1378015.1"/>
    </source>
</evidence>
<comment type="caution">
    <text evidence="2">The sequence shown here is derived from an EMBL/GenBank/DDBJ whole genome shotgun (WGS) entry which is preliminary data.</text>
</comment>
<accession>A0AA36MS31</accession>
<dbReference type="Proteomes" id="UP001178507">
    <property type="component" value="Unassembled WGS sequence"/>
</dbReference>
<proteinExistence type="predicted"/>
<organism evidence="2 3">
    <name type="scientific">Effrenium voratum</name>
    <dbReference type="NCBI Taxonomy" id="2562239"/>
    <lineage>
        <taxon>Eukaryota</taxon>
        <taxon>Sar</taxon>
        <taxon>Alveolata</taxon>
        <taxon>Dinophyceae</taxon>
        <taxon>Suessiales</taxon>
        <taxon>Symbiodiniaceae</taxon>
        <taxon>Effrenium</taxon>
    </lineage>
</organism>
<reference evidence="2" key="1">
    <citation type="submission" date="2023-08" db="EMBL/GenBank/DDBJ databases">
        <authorList>
            <person name="Chen Y."/>
            <person name="Shah S."/>
            <person name="Dougan E. K."/>
            <person name="Thang M."/>
            <person name="Chan C."/>
        </authorList>
    </citation>
    <scope>NUCLEOTIDE SEQUENCE</scope>
</reference>
<dbReference type="AlphaFoldDB" id="A0AA36MS31"/>
<feature type="region of interest" description="Disordered" evidence="1">
    <location>
        <begin position="122"/>
        <end position="154"/>
    </location>
</feature>
<feature type="region of interest" description="Disordered" evidence="1">
    <location>
        <begin position="76"/>
        <end position="99"/>
    </location>
</feature>
<keyword evidence="3" id="KW-1185">Reference proteome</keyword>
<evidence type="ECO:0000256" key="1">
    <source>
        <dbReference type="SAM" id="MobiDB-lite"/>
    </source>
</evidence>
<gene>
    <name evidence="2" type="ORF">EVOR1521_LOCUS6683</name>
</gene>
<sequence>GGLFPVAGLLASFQQRADAVAWCKRPLAKGKMGGGVSGGTRTQLAGTFLAEQTHYQPPKYTLVSVSSALGPDGCPRHVPSSAGTPSAGRLRPSGGPASVTVIPALADMEPLLQDNERRAKERIGEAASHPAEVERGVEEDERRRGRPGDREAQASEAFNRLCSGGQRPWVASRTEAELFAYLAQRGKDPSMAQLADDSLKAESSSFEMSGSRSKVKQKHASHSELFDSCLRQDQPRPQSMSSNRAVFWSSLPSALGASHGSPKSPTKRRQASPKSRERVVDRLWGDHLRRKDRAEARMALAGVPWNQSKMDEISTMAPSSLQNSRFSELIEDLRVKDISVLPEDPVESFLQRSKRDDSPKFELAKKHSGRLEEAAKSRKLKVLVR</sequence>
<feature type="region of interest" description="Disordered" evidence="1">
    <location>
        <begin position="254"/>
        <end position="278"/>
    </location>
</feature>
<feature type="compositionally biased region" description="Basic and acidic residues" evidence="1">
    <location>
        <begin position="131"/>
        <end position="153"/>
    </location>
</feature>
<protein>
    <submittedName>
        <fullName evidence="2">Uncharacterized protein</fullName>
    </submittedName>
</protein>
<feature type="non-terminal residue" evidence="2">
    <location>
        <position position="385"/>
    </location>
</feature>
<dbReference type="EMBL" id="CAUJNA010000508">
    <property type="protein sequence ID" value="CAJ1378015.1"/>
    <property type="molecule type" value="Genomic_DNA"/>
</dbReference>